<gene>
    <name evidence="2" type="ORF">TIFTF001_008791</name>
</gene>
<comment type="caution">
    <text evidence="2">The sequence shown here is derived from an EMBL/GenBank/DDBJ whole genome shotgun (WGS) entry which is preliminary data.</text>
</comment>
<dbReference type="Proteomes" id="UP001187192">
    <property type="component" value="Unassembled WGS sequence"/>
</dbReference>
<keyword evidence="3" id="KW-1185">Reference proteome</keyword>
<proteinExistence type="predicted"/>
<protein>
    <submittedName>
        <fullName evidence="2">Uncharacterized protein</fullName>
    </submittedName>
</protein>
<evidence type="ECO:0000256" key="1">
    <source>
        <dbReference type="SAM" id="MobiDB-lite"/>
    </source>
</evidence>
<sequence>MWSGSPVRTGQLLRRRSPAKGKHLGMMGTPVWCASQGPGCSGRPRRVGYLGHPGAVGWPSPAPAGAAPVKKCGPGGLSPILDTFPEVGCSEHSLARYAVHPGETVRSGQVFVFSENVVWPGYQHLIPMDGHLLSCPRGTVESGTLWSEQITTSTVLFLFFL</sequence>
<organism evidence="2 3">
    <name type="scientific">Ficus carica</name>
    <name type="common">Common fig</name>
    <dbReference type="NCBI Taxonomy" id="3494"/>
    <lineage>
        <taxon>Eukaryota</taxon>
        <taxon>Viridiplantae</taxon>
        <taxon>Streptophyta</taxon>
        <taxon>Embryophyta</taxon>
        <taxon>Tracheophyta</taxon>
        <taxon>Spermatophyta</taxon>
        <taxon>Magnoliopsida</taxon>
        <taxon>eudicotyledons</taxon>
        <taxon>Gunneridae</taxon>
        <taxon>Pentapetalae</taxon>
        <taxon>rosids</taxon>
        <taxon>fabids</taxon>
        <taxon>Rosales</taxon>
        <taxon>Moraceae</taxon>
        <taxon>Ficeae</taxon>
        <taxon>Ficus</taxon>
    </lineage>
</organism>
<accession>A0AA87ZU39</accession>
<feature type="region of interest" description="Disordered" evidence="1">
    <location>
        <begin position="1"/>
        <end position="23"/>
    </location>
</feature>
<name>A0AA87ZU39_FICCA</name>
<dbReference type="AlphaFoldDB" id="A0AA87ZU39"/>
<evidence type="ECO:0000313" key="2">
    <source>
        <dbReference type="EMBL" id="GMN39560.1"/>
    </source>
</evidence>
<reference evidence="2" key="1">
    <citation type="submission" date="2023-07" db="EMBL/GenBank/DDBJ databases">
        <title>draft genome sequence of fig (Ficus carica).</title>
        <authorList>
            <person name="Takahashi T."/>
            <person name="Nishimura K."/>
        </authorList>
    </citation>
    <scope>NUCLEOTIDE SEQUENCE</scope>
</reference>
<dbReference type="EMBL" id="BTGU01000009">
    <property type="protein sequence ID" value="GMN39560.1"/>
    <property type="molecule type" value="Genomic_DNA"/>
</dbReference>
<feature type="compositionally biased region" description="Basic residues" evidence="1">
    <location>
        <begin position="13"/>
        <end position="23"/>
    </location>
</feature>
<evidence type="ECO:0000313" key="3">
    <source>
        <dbReference type="Proteomes" id="UP001187192"/>
    </source>
</evidence>